<accession>A0ACB5TC49</accession>
<gene>
    <name evidence="1" type="ORF">Amon02_000760500</name>
</gene>
<evidence type="ECO:0000313" key="2">
    <source>
        <dbReference type="Proteomes" id="UP001165064"/>
    </source>
</evidence>
<dbReference type="Proteomes" id="UP001165064">
    <property type="component" value="Unassembled WGS sequence"/>
</dbReference>
<evidence type="ECO:0000313" key="1">
    <source>
        <dbReference type="EMBL" id="GME85426.1"/>
    </source>
</evidence>
<dbReference type="EMBL" id="BSXS01006379">
    <property type="protein sequence ID" value="GME85426.1"/>
    <property type="molecule type" value="Genomic_DNA"/>
</dbReference>
<proteinExistence type="predicted"/>
<reference evidence="1" key="1">
    <citation type="submission" date="2023-04" db="EMBL/GenBank/DDBJ databases">
        <title>Ambrosiozyma monospora NBRC 10751.</title>
        <authorList>
            <person name="Ichikawa N."/>
            <person name="Sato H."/>
            <person name="Tonouchi N."/>
        </authorList>
    </citation>
    <scope>NUCLEOTIDE SEQUENCE</scope>
    <source>
        <strain evidence="1">NBRC 10751</strain>
    </source>
</reference>
<keyword evidence="2" id="KW-1185">Reference proteome</keyword>
<organism evidence="1 2">
    <name type="scientific">Ambrosiozyma monospora</name>
    <name type="common">Yeast</name>
    <name type="synonym">Endomycopsis monosporus</name>
    <dbReference type="NCBI Taxonomy" id="43982"/>
    <lineage>
        <taxon>Eukaryota</taxon>
        <taxon>Fungi</taxon>
        <taxon>Dikarya</taxon>
        <taxon>Ascomycota</taxon>
        <taxon>Saccharomycotina</taxon>
        <taxon>Pichiomycetes</taxon>
        <taxon>Pichiales</taxon>
        <taxon>Pichiaceae</taxon>
        <taxon>Ambrosiozyma</taxon>
    </lineage>
</organism>
<name>A0ACB5TC49_AMBMO</name>
<protein>
    <submittedName>
        <fullName evidence="1">Unnamed protein product</fullName>
    </submittedName>
</protein>
<comment type="caution">
    <text evidence="1">The sequence shown here is derived from an EMBL/GenBank/DDBJ whole genome shotgun (WGS) entry which is preliminary data.</text>
</comment>
<sequence length="330" mass="36073">MSVGSLLALANCTKVYQFVLSFGVGFGTGSAIIMTPAIGAVSHYFPKSQRATAIGVAGSGGCVGGFLFPAMLRKSYQSLGFAWSMRCVAFIDLFCLVIALVLVKERKLSEHQDMSTMEKVKLYLFKSFDFKAILTDKRYFFNVLGCVFAETGIVITGSYFSFITVKNGFSESDAFLFFIVMNAFAAAGRYASGILADRLLGTYNIIICLEVIVAISNLVIWMPFKSSRVALWIYSVIYGTFYGGIYSLVPSCCSQIVRADIFGSRYATQYMVTGLCFLAFTPAASALIGDGMNNARNDGYIIVMALFSLLSATFYFSARTITVGFTLKKF</sequence>